<evidence type="ECO:0000313" key="4">
    <source>
        <dbReference type="Proteomes" id="UP000078596"/>
    </source>
</evidence>
<feature type="domain" description="Methyltransferase" evidence="2">
    <location>
        <begin position="75"/>
        <end position="168"/>
    </location>
</feature>
<dbReference type="InterPro" id="IPR041698">
    <property type="entry name" value="Methyltransf_25"/>
</dbReference>
<evidence type="ECO:0000256" key="1">
    <source>
        <dbReference type="ARBA" id="ARBA00022679"/>
    </source>
</evidence>
<reference evidence="3 4" key="1">
    <citation type="submission" date="2016-06" db="EMBL/GenBank/DDBJ databases">
        <title>Insight into the functional genes involving in sulfur oxidation in Pearl River water.</title>
        <authorList>
            <person name="Luo J."/>
            <person name="Tan X."/>
            <person name="Lin W."/>
        </authorList>
    </citation>
    <scope>NUCLEOTIDE SEQUENCE [LARGE SCALE GENOMIC DNA]</scope>
    <source>
        <strain evidence="3 4">LS2</strain>
    </source>
</reference>
<organism evidence="3 4">
    <name type="scientific">Halothiobacillus diazotrophicus</name>
    <dbReference type="NCBI Taxonomy" id="1860122"/>
    <lineage>
        <taxon>Bacteria</taxon>
        <taxon>Pseudomonadati</taxon>
        <taxon>Pseudomonadota</taxon>
        <taxon>Gammaproteobacteria</taxon>
        <taxon>Chromatiales</taxon>
        <taxon>Halothiobacillaceae</taxon>
        <taxon>Halothiobacillus</taxon>
    </lineage>
</organism>
<dbReference type="Pfam" id="PF13649">
    <property type="entry name" value="Methyltransf_25"/>
    <property type="match status" value="1"/>
</dbReference>
<dbReference type="Proteomes" id="UP000078596">
    <property type="component" value="Chromosome"/>
</dbReference>
<dbReference type="AlphaFoldDB" id="A0A191ZHN7"/>
<dbReference type="KEGG" id="haz:A9404_08415"/>
<keyword evidence="1" id="KW-0808">Transferase</keyword>
<proteinExistence type="predicted"/>
<sequence>MNIRQFIRRKTDREWEKFGTDDPYFGVIADEKYRAAHLTETGKEAFFRSGAEYIDYVLGRVRQLFSPDWRIGKALDFGCGVGRLVIPLATHARAVTGVDVSDAMLAEARRNCTARSIGNATFVKSDDDLSRLDQTYDFIHSTIAFQHIPVPRGEHILKRLLTLLEPEGIGVLHFSYAEPRRASWAARINHLAIDYLPFYRNVRNARKGRGFFYPEMRMHAYDMSAILSILQTAGIANFHAEFTDHGGFLGITLYFRKPRSD</sequence>
<name>A0A191ZHN7_9GAMM</name>
<protein>
    <recommendedName>
        <fullName evidence="2">Methyltransferase domain-containing protein</fullName>
    </recommendedName>
</protein>
<dbReference type="PANTHER" id="PTHR43861">
    <property type="entry name" value="TRANS-ACONITATE 2-METHYLTRANSFERASE-RELATED"/>
    <property type="match status" value="1"/>
</dbReference>
<keyword evidence="4" id="KW-1185">Reference proteome</keyword>
<dbReference type="STRING" id="1860122.A9404_08415"/>
<dbReference type="GO" id="GO:0016740">
    <property type="term" value="F:transferase activity"/>
    <property type="evidence" value="ECO:0007669"/>
    <property type="project" value="UniProtKB-KW"/>
</dbReference>
<dbReference type="SUPFAM" id="SSF53335">
    <property type="entry name" value="S-adenosyl-L-methionine-dependent methyltransferases"/>
    <property type="match status" value="1"/>
</dbReference>
<evidence type="ECO:0000259" key="2">
    <source>
        <dbReference type="Pfam" id="PF13649"/>
    </source>
</evidence>
<dbReference type="InterPro" id="IPR029063">
    <property type="entry name" value="SAM-dependent_MTases_sf"/>
</dbReference>
<evidence type="ECO:0000313" key="3">
    <source>
        <dbReference type="EMBL" id="ANJ67399.1"/>
    </source>
</evidence>
<dbReference type="CDD" id="cd02440">
    <property type="entry name" value="AdoMet_MTases"/>
    <property type="match status" value="1"/>
</dbReference>
<gene>
    <name evidence="3" type="ORF">A9404_08415</name>
</gene>
<dbReference type="RefSeq" id="WP_066100180.1">
    <property type="nucleotide sequence ID" value="NZ_CP016027.1"/>
</dbReference>
<dbReference type="Gene3D" id="3.40.50.150">
    <property type="entry name" value="Vaccinia Virus protein VP39"/>
    <property type="match status" value="1"/>
</dbReference>
<accession>A0A191ZHN7</accession>
<dbReference type="EMBL" id="CP016027">
    <property type="protein sequence ID" value="ANJ67399.1"/>
    <property type="molecule type" value="Genomic_DNA"/>
</dbReference>